<evidence type="ECO:0000256" key="9">
    <source>
        <dbReference type="RuleBase" id="RU004561"/>
    </source>
</evidence>
<dbReference type="FunFam" id="2.40.330.10:FF:000001">
    <property type="entry name" value="Auxin response factor"/>
    <property type="match status" value="1"/>
</dbReference>
<dbReference type="InterPro" id="IPR015300">
    <property type="entry name" value="DNA-bd_pseudobarrel_sf"/>
</dbReference>
<dbReference type="GO" id="GO:0009734">
    <property type="term" value="P:auxin-activated signaling pathway"/>
    <property type="evidence" value="ECO:0007669"/>
    <property type="project" value="UniProtKB-KW"/>
</dbReference>
<evidence type="ECO:0000256" key="1">
    <source>
        <dbReference type="ARBA" id="ARBA00003182"/>
    </source>
</evidence>
<evidence type="ECO:0000313" key="13">
    <source>
        <dbReference type="EMBL" id="CAA7400308.1"/>
    </source>
</evidence>
<evidence type="ECO:0000256" key="10">
    <source>
        <dbReference type="SAM" id="MobiDB-lite"/>
    </source>
</evidence>
<dbReference type="EMBL" id="LR743595">
    <property type="protein sequence ID" value="CAA2624360.1"/>
    <property type="molecule type" value="Genomic_DNA"/>
</dbReference>
<name>A0A7I8KT76_SPIIN</name>
<keyword evidence="7 9" id="KW-0539">Nucleus</keyword>
<feature type="compositionally biased region" description="Polar residues" evidence="10">
    <location>
        <begin position="486"/>
        <end position="497"/>
    </location>
</feature>
<comment type="similarity">
    <text evidence="3 9">Belongs to the ARF family.</text>
</comment>
<dbReference type="EMBL" id="LR746271">
    <property type="protein sequence ID" value="CAA7400308.1"/>
    <property type="molecule type" value="Genomic_DNA"/>
</dbReference>
<evidence type="ECO:0000256" key="5">
    <source>
        <dbReference type="ARBA" id="ARBA00023125"/>
    </source>
</evidence>
<dbReference type="CDD" id="cd10017">
    <property type="entry name" value="B3_DNA"/>
    <property type="match status" value="1"/>
</dbReference>
<accession>A0A7I8KT76</accession>
<evidence type="ECO:0000256" key="7">
    <source>
        <dbReference type="ARBA" id="ARBA00023242"/>
    </source>
</evidence>
<dbReference type="GO" id="GO:0003677">
    <property type="term" value="F:DNA binding"/>
    <property type="evidence" value="ECO:0007669"/>
    <property type="project" value="UniProtKB-KW"/>
</dbReference>
<evidence type="ECO:0000313" key="14">
    <source>
        <dbReference type="Proteomes" id="UP000663760"/>
    </source>
</evidence>
<evidence type="ECO:0000256" key="8">
    <source>
        <dbReference type="ARBA" id="ARBA00023294"/>
    </source>
</evidence>
<keyword evidence="14" id="KW-1185">Reference proteome</keyword>
<organism evidence="13 14">
    <name type="scientific">Spirodela intermedia</name>
    <name type="common">Intermediate duckweed</name>
    <dbReference type="NCBI Taxonomy" id="51605"/>
    <lineage>
        <taxon>Eukaryota</taxon>
        <taxon>Viridiplantae</taxon>
        <taxon>Streptophyta</taxon>
        <taxon>Embryophyta</taxon>
        <taxon>Tracheophyta</taxon>
        <taxon>Spermatophyta</taxon>
        <taxon>Magnoliopsida</taxon>
        <taxon>Liliopsida</taxon>
        <taxon>Araceae</taxon>
        <taxon>Lemnoideae</taxon>
        <taxon>Spirodela</taxon>
    </lineage>
</organism>
<dbReference type="AlphaFoldDB" id="A0A7I8KT76"/>
<dbReference type="InterPro" id="IPR044835">
    <property type="entry name" value="ARF_plant"/>
</dbReference>
<dbReference type="SMART" id="SM01019">
    <property type="entry name" value="B3"/>
    <property type="match status" value="1"/>
</dbReference>
<dbReference type="PANTHER" id="PTHR31384">
    <property type="entry name" value="AUXIN RESPONSE FACTOR 4-RELATED"/>
    <property type="match status" value="1"/>
</dbReference>
<dbReference type="Proteomes" id="UP000663760">
    <property type="component" value="Chromosome 8"/>
</dbReference>
<feature type="region of interest" description="Disordered" evidence="10">
    <location>
        <begin position="486"/>
        <end position="520"/>
    </location>
</feature>
<dbReference type="Gene3D" id="2.30.30.1040">
    <property type="match status" value="1"/>
</dbReference>
<sequence length="567" mass="61232">MAAAAERRGGLDQSVWEACAGNSAKIPAVGALVYYFPQGHGEQAYAAPDFSSLSCERAEYLCKVKEIQLLASEETDEVYSVVGLDPWISRSAPSPDDFSLTEDTGAEKSRALSFAKILTPSDANNGGGFSVPRFCADSIFPQLDFSVEPPAQMLNVRDVHGKAWEFRHIYRGTPRRHLLTTGWSKFVNSKKLVAGDSVVFIKNKAGELFIGLRRTARSFGSSGSSHAPSHVGSPSAFFATRLGGNFGSQAGLSRNFRGKVSPEDVVEAVRLAELGHPFKIVYYPRVGSSNFVVEKGAVDAALQVPWSEGMRVKMSVETEDSSKTTWFQGTLSCLLRHPAPFIYSSWRSLEVTWDEPDVFYNVKRVSPWQVELVPGSPLLAASPYPVLKRPRAGQSQSQDSLPDGSEKNTLFPFPELPNAAMRSTEACVFIDNVSPAGMQGARHDQIHNFLPAGIYSVSHNVKPRTGNSGPKANSMPSELNCACALQSETSSPPSQDNFHSRFPDLLDGPPGGAAPRASSGSFQLFGKTIRTGHLAAAEAPETGDDHRVDAVASYGFSLSKPAEAVPR</sequence>
<dbReference type="Gene3D" id="2.40.330.10">
    <property type="entry name" value="DNA-binding pseudobarrel domain"/>
    <property type="match status" value="1"/>
</dbReference>
<evidence type="ECO:0000259" key="11">
    <source>
        <dbReference type="PROSITE" id="PS50863"/>
    </source>
</evidence>
<dbReference type="SUPFAM" id="SSF101936">
    <property type="entry name" value="DNA-binding pseudobarrel domain"/>
    <property type="match status" value="1"/>
</dbReference>
<dbReference type="InterPro" id="IPR010525">
    <property type="entry name" value="ARF_dom"/>
</dbReference>
<keyword evidence="8 9" id="KW-0927">Auxin signaling pathway</keyword>
<dbReference type="Pfam" id="PF06507">
    <property type="entry name" value="ARF_AD"/>
    <property type="match status" value="1"/>
</dbReference>
<comment type="subunit">
    <text evidence="9">Homodimers and heterodimers.</text>
</comment>
<evidence type="ECO:0000256" key="3">
    <source>
        <dbReference type="ARBA" id="ARBA00007853"/>
    </source>
</evidence>
<keyword evidence="4 9" id="KW-0805">Transcription regulation</keyword>
<protein>
    <recommendedName>
        <fullName evidence="9">Auxin response factor</fullName>
    </recommendedName>
</protein>
<gene>
    <name evidence="12" type="ORF">SI7747_08010199</name>
    <name evidence="13" type="ORF">SI8410_08010986</name>
</gene>
<feature type="domain" description="TF-B3" evidence="11">
    <location>
        <begin position="114"/>
        <end position="216"/>
    </location>
</feature>
<feature type="region of interest" description="Disordered" evidence="10">
    <location>
        <begin position="389"/>
        <end position="412"/>
    </location>
</feature>
<proteinExistence type="inferred from homology"/>
<comment type="function">
    <text evidence="1 9">Auxin response factors (ARFs) are transcriptional factors that bind specifically to the DNA sequence 5'-TGTCTC-3' found in the auxin-responsive promoter elements (AuxREs).</text>
</comment>
<comment type="subcellular location">
    <subcellularLocation>
        <location evidence="2 9">Nucleus</location>
    </subcellularLocation>
</comment>
<dbReference type="GO" id="GO:0005634">
    <property type="term" value="C:nucleus"/>
    <property type="evidence" value="ECO:0007669"/>
    <property type="project" value="UniProtKB-SubCell"/>
</dbReference>
<evidence type="ECO:0000256" key="6">
    <source>
        <dbReference type="ARBA" id="ARBA00023163"/>
    </source>
</evidence>
<evidence type="ECO:0000256" key="4">
    <source>
        <dbReference type="ARBA" id="ARBA00023015"/>
    </source>
</evidence>
<reference evidence="13" key="1">
    <citation type="submission" date="2020-02" db="EMBL/GenBank/DDBJ databases">
        <authorList>
            <person name="Scholz U."/>
            <person name="Mascher M."/>
            <person name="Fiebig A."/>
        </authorList>
    </citation>
    <scope>NUCLEOTIDE SEQUENCE</scope>
</reference>
<dbReference type="PROSITE" id="PS50863">
    <property type="entry name" value="B3"/>
    <property type="match status" value="1"/>
</dbReference>
<keyword evidence="6 9" id="KW-0804">Transcription</keyword>
<keyword evidence="5 9" id="KW-0238">DNA-binding</keyword>
<dbReference type="PANTHER" id="PTHR31384:SF94">
    <property type="entry name" value="AUXIN RESPONSE FACTOR 17"/>
    <property type="match status" value="1"/>
</dbReference>
<dbReference type="InterPro" id="IPR003340">
    <property type="entry name" value="B3_DNA-bd"/>
</dbReference>
<evidence type="ECO:0000256" key="2">
    <source>
        <dbReference type="ARBA" id="ARBA00004123"/>
    </source>
</evidence>
<dbReference type="GO" id="GO:0006355">
    <property type="term" value="P:regulation of DNA-templated transcription"/>
    <property type="evidence" value="ECO:0007669"/>
    <property type="project" value="InterPro"/>
</dbReference>
<dbReference type="OrthoDB" id="1414159at2759"/>
<dbReference type="Pfam" id="PF02362">
    <property type="entry name" value="B3"/>
    <property type="match status" value="1"/>
</dbReference>
<evidence type="ECO:0000313" key="12">
    <source>
        <dbReference type="EMBL" id="CAA2624360.1"/>
    </source>
</evidence>